<evidence type="ECO:0000256" key="1">
    <source>
        <dbReference type="SAM" id="MobiDB-lite"/>
    </source>
</evidence>
<dbReference type="Proteomes" id="UP001154282">
    <property type="component" value="Unassembled WGS sequence"/>
</dbReference>
<proteinExistence type="predicted"/>
<sequence length="66" mass="7611">MPAIARANHPSIHKRISRSEKTKEKLWQSSSGSLASRQLPQREDEEDNKVKIKAALQKMHEEYPTL</sequence>
<evidence type="ECO:0000313" key="3">
    <source>
        <dbReference type="Proteomes" id="UP001154282"/>
    </source>
</evidence>
<keyword evidence="3" id="KW-1185">Reference proteome</keyword>
<accession>A0AAV0NV43</accession>
<dbReference type="AlphaFoldDB" id="A0AAV0NV43"/>
<organism evidence="2 3">
    <name type="scientific">Linum tenue</name>
    <dbReference type="NCBI Taxonomy" id="586396"/>
    <lineage>
        <taxon>Eukaryota</taxon>
        <taxon>Viridiplantae</taxon>
        <taxon>Streptophyta</taxon>
        <taxon>Embryophyta</taxon>
        <taxon>Tracheophyta</taxon>
        <taxon>Spermatophyta</taxon>
        <taxon>Magnoliopsida</taxon>
        <taxon>eudicotyledons</taxon>
        <taxon>Gunneridae</taxon>
        <taxon>Pentapetalae</taxon>
        <taxon>rosids</taxon>
        <taxon>fabids</taxon>
        <taxon>Malpighiales</taxon>
        <taxon>Linaceae</taxon>
        <taxon>Linum</taxon>
    </lineage>
</organism>
<reference evidence="2" key="1">
    <citation type="submission" date="2022-08" db="EMBL/GenBank/DDBJ databases">
        <authorList>
            <person name="Gutierrez-Valencia J."/>
        </authorList>
    </citation>
    <scope>NUCLEOTIDE SEQUENCE</scope>
</reference>
<feature type="region of interest" description="Disordered" evidence="1">
    <location>
        <begin position="1"/>
        <end position="49"/>
    </location>
</feature>
<feature type="compositionally biased region" description="Basic and acidic residues" evidence="1">
    <location>
        <begin position="17"/>
        <end position="26"/>
    </location>
</feature>
<dbReference type="EMBL" id="CAMGYJ010000008">
    <property type="protein sequence ID" value="CAI0462071.1"/>
    <property type="molecule type" value="Genomic_DNA"/>
</dbReference>
<comment type="caution">
    <text evidence="2">The sequence shown here is derived from an EMBL/GenBank/DDBJ whole genome shotgun (WGS) entry which is preliminary data.</text>
</comment>
<name>A0AAV0NV43_9ROSI</name>
<protein>
    <submittedName>
        <fullName evidence="2">Uncharacterized protein</fullName>
    </submittedName>
</protein>
<evidence type="ECO:0000313" key="2">
    <source>
        <dbReference type="EMBL" id="CAI0462071.1"/>
    </source>
</evidence>
<gene>
    <name evidence="2" type="ORF">LITE_LOCUS35205</name>
</gene>
<feature type="compositionally biased region" description="Polar residues" evidence="1">
    <location>
        <begin position="27"/>
        <end position="39"/>
    </location>
</feature>